<reference evidence="2 3" key="1">
    <citation type="submission" date="2016-05" db="EMBL/GenBank/DDBJ databases">
        <title>Complete genome sequence of a phthalic acid esters degrading Mycobacterium sp. YC-RL4.</title>
        <authorList>
            <person name="Ren L."/>
            <person name="Fan S."/>
            <person name="Ruth N."/>
            <person name="Jia Y."/>
            <person name="Wang J."/>
            <person name="Qiao C."/>
        </authorList>
    </citation>
    <scope>NUCLEOTIDE SEQUENCE [LARGE SCALE GENOMIC DNA]</scope>
    <source>
        <strain evidence="2 3">YC-RL4</strain>
    </source>
</reference>
<accession>A0A172UIT7</accession>
<gene>
    <name evidence="2" type="ORF">A7U43_06040</name>
</gene>
<feature type="transmembrane region" description="Helical" evidence="1">
    <location>
        <begin position="196"/>
        <end position="220"/>
    </location>
</feature>
<proteinExistence type="predicted"/>
<evidence type="ECO:0000313" key="2">
    <source>
        <dbReference type="EMBL" id="ANE78945.1"/>
    </source>
</evidence>
<keyword evidence="1" id="KW-0472">Membrane</keyword>
<dbReference type="Proteomes" id="UP000077143">
    <property type="component" value="Chromosome"/>
</dbReference>
<protein>
    <recommendedName>
        <fullName evidence="4">Type II secretion system protein GspF domain-containing protein</fullName>
    </recommendedName>
</protein>
<feature type="transmembrane region" description="Helical" evidence="1">
    <location>
        <begin position="45"/>
        <end position="69"/>
    </location>
</feature>
<dbReference type="EMBL" id="CP015596">
    <property type="protein sequence ID" value="ANE78945.1"/>
    <property type="molecule type" value="Genomic_DNA"/>
</dbReference>
<keyword evidence="3" id="KW-1185">Reference proteome</keyword>
<evidence type="ECO:0000313" key="3">
    <source>
        <dbReference type="Proteomes" id="UP000077143"/>
    </source>
</evidence>
<dbReference type="OrthoDB" id="3712305at2"/>
<feature type="transmembrane region" description="Helical" evidence="1">
    <location>
        <begin position="226"/>
        <end position="250"/>
    </location>
</feature>
<dbReference type="STRING" id="1682113.A7U43_06040"/>
<keyword evidence="1" id="KW-1133">Transmembrane helix</keyword>
<dbReference type="KEGG" id="madi:A7U43_06040"/>
<name>A0A172UIT7_9MYCO</name>
<organism evidence="2 3">
    <name type="scientific">Mycobacterium adipatum</name>
    <dbReference type="NCBI Taxonomy" id="1682113"/>
    <lineage>
        <taxon>Bacteria</taxon>
        <taxon>Bacillati</taxon>
        <taxon>Actinomycetota</taxon>
        <taxon>Actinomycetes</taxon>
        <taxon>Mycobacteriales</taxon>
        <taxon>Mycobacteriaceae</taxon>
        <taxon>Mycobacterium</taxon>
    </lineage>
</organism>
<dbReference type="PANTHER" id="PTHR35007">
    <property type="entry name" value="INTEGRAL MEMBRANE PROTEIN-RELATED"/>
    <property type="match status" value="1"/>
</dbReference>
<dbReference type="AlphaFoldDB" id="A0A172UIT7"/>
<dbReference type="RefSeq" id="WP_067992289.1">
    <property type="nucleotide sequence ID" value="NZ_CP015596.1"/>
</dbReference>
<dbReference type="PANTHER" id="PTHR35007:SF4">
    <property type="entry name" value="CONSERVED TRANSMEMBRANE PROTEIN-RELATED"/>
    <property type="match status" value="1"/>
</dbReference>
<evidence type="ECO:0008006" key="4">
    <source>
        <dbReference type="Google" id="ProtNLM"/>
    </source>
</evidence>
<evidence type="ECO:0000256" key="1">
    <source>
        <dbReference type="SAM" id="Phobius"/>
    </source>
</evidence>
<keyword evidence="1" id="KW-0812">Transmembrane</keyword>
<sequence length="260" mass="26342">MSAAAILLAAALLVQPAPARARLIRARRSGPLQARALRCAAVAPALVAVIALDPAVVLAGVILAGTLAVRSRGASARRRRSGEAAALRDGLGILAAELRAGAHPVAAFQAAGTEVGAEVGRRFQVVAARGLLGADVGSGIHAVAAISAQPESWERLAVCWRLAQSHGLAIATLMRAAQHDLVERERFRVRVDAGLAGARTTAAVLAGMPLLGIALGQAIGADPLEFLFSGGAGGVLLVIGVALSCLGLIWSDRIVAGVSR</sequence>